<proteinExistence type="predicted"/>
<organism evidence="1 2">
    <name type="scientific">Chryseobacterium potabilaquae</name>
    <dbReference type="NCBI Taxonomy" id="2675057"/>
    <lineage>
        <taxon>Bacteria</taxon>
        <taxon>Pseudomonadati</taxon>
        <taxon>Bacteroidota</taxon>
        <taxon>Flavobacteriia</taxon>
        <taxon>Flavobacteriales</taxon>
        <taxon>Weeksellaceae</taxon>
        <taxon>Chryseobacterium group</taxon>
        <taxon>Chryseobacterium</taxon>
    </lineage>
</organism>
<evidence type="ECO:0000313" key="2">
    <source>
        <dbReference type="Proteomes" id="UP000445144"/>
    </source>
</evidence>
<protein>
    <submittedName>
        <fullName evidence="1">Uncharacterized protein</fullName>
    </submittedName>
</protein>
<gene>
    <name evidence="1" type="ORF">CHRY9293_02028</name>
</gene>
<keyword evidence="2" id="KW-1185">Reference proteome</keyword>
<reference evidence="1 2" key="1">
    <citation type="submission" date="2020-01" db="EMBL/GenBank/DDBJ databases">
        <authorList>
            <person name="Rodrigo-Torres L."/>
            <person name="Arahal R. D."/>
            <person name="Lucena T."/>
        </authorList>
    </citation>
    <scope>NUCLEOTIDE SEQUENCE [LARGE SCALE GENOMIC DNA]</scope>
    <source>
        <strain evidence="1 2">CECT 9293</strain>
    </source>
</reference>
<dbReference type="RefSeq" id="WP_162032826.1">
    <property type="nucleotide sequence ID" value="NZ_CACVBR010000015.1"/>
</dbReference>
<name>A0A6N4XBG5_9FLAO</name>
<dbReference type="AlphaFoldDB" id="A0A6N4XBG5"/>
<sequence length="254" mass="30252">MADKEKRFLEIEKRLEAQAKLNPELVRLTKLTAEQGKKILKEYEAEFNKVLDGYKDYCRVNGFVIPKDTNEFFSWVALRYPDENLPFIIEVAKNPYNYKLFHDYKERLFNNPDWSSKKEFEYLQKEIAEPQQINKKPQSQNTEKEVKKISEIKYTAKEYALAYIFDLWAKGEQIPLNRVEGGLNKKELHEIGENIPTIKKDTFYRAVKLLTSYDLNKQKQLQSISKDWQNAVQKLSNNWAETKEYLVTKELYRE</sequence>
<dbReference type="Proteomes" id="UP000445144">
    <property type="component" value="Unassembled WGS sequence"/>
</dbReference>
<accession>A0A6N4XBG5</accession>
<evidence type="ECO:0000313" key="1">
    <source>
        <dbReference type="EMBL" id="CAA7195871.1"/>
    </source>
</evidence>
<dbReference type="EMBL" id="CACVBR010000015">
    <property type="protein sequence ID" value="CAA7195871.1"/>
    <property type="molecule type" value="Genomic_DNA"/>
</dbReference>